<evidence type="ECO:0008006" key="4">
    <source>
        <dbReference type="Google" id="ProtNLM"/>
    </source>
</evidence>
<reference evidence="3" key="1">
    <citation type="journal article" date="2019" name="Int. J. Syst. Evol. Microbiol.">
        <title>The Global Catalogue of Microorganisms (GCM) 10K type strain sequencing project: providing services to taxonomists for standard genome sequencing and annotation.</title>
        <authorList>
            <consortium name="The Broad Institute Genomics Platform"/>
            <consortium name="The Broad Institute Genome Sequencing Center for Infectious Disease"/>
            <person name="Wu L."/>
            <person name="Ma J."/>
        </authorList>
    </citation>
    <scope>NUCLEOTIDE SEQUENCE [LARGE SCALE GENOMIC DNA]</scope>
    <source>
        <strain evidence="3">NBRC 112502</strain>
    </source>
</reference>
<accession>A0ABQ6A268</accession>
<name>A0ABQ6A268_9PROT</name>
<dbReference type="Proteomes" id="UP001156641">
    <property type="component" value="Unassembled WGS sequence"/>
</dbReference>
<evidence type="ECO:0000313" key="3">
    <source>
        <dbReference type="Proteomes" id="UP001156641"/>
    </source>
</evidence>
<dbReference type="EMBL" id="BSOS01000006">
    <property type="protein sequence ID" value="GLR65732.1"/>
    <property type="molecule type" value="Genomic_DNA"/>
</dbReference>
<comment type="caution">
    <text evidence="2">The sequence shown here is derived from an EMBL/GenBank/DDBJ whole genome shotgun (WGS) entry which is preliminary data.</text>
</comment>
<evidence type="ECO:0000256" key="1">
    <source>
        <dbReference type="SAM" id="MobiDB-lite"/>
    </source>
</evidence>
<gene>
    <name evidence="2" type="ORF">GCM10010909_04100</name>
</gene>
<keyword evidence="3" id="KW-1185">Reference proteome</keyword>
<dbReference type="RefSeq" id="WP_284256250.1">
    <property type="nucleotide sequence ID" value="NZ_BSOS01000006.1"/>
</dbReference>
<proteinExistence type="predicted"/>
<evidence type="ECO:0000313" key="2">
    <source>
        <dbReference type="EMBL" id="GLR65732.1"/>
    </source>
</evidence>
<protein>
    <recommendedName>
        <fullName evidence="4">TetR family transcriptional regulator</fullName>
    </recommendedName>
</protein>
<feature type="region of interest" description="Disordered" evidence="1">
    <location>
        <begin position="185"/>
        <end position="206"/>
    </location>
</feature>
<sequence length="206" mass="21722">MTETDFDQALVTAAFALGAEAGWRKVSPAAAALRAGLDLGEARARFSGCGDILRKFGTLADCYALQGALTEGLVRDRLFDTMLRRFDFLQMHRGGVVALLKFLPLAPPLAVCLAHATVDSMGWLLEAAGVCATGARGEVRKRGLALVWGYGVRAWLRDDSPDLAATMAAVDEALTKADALAARFSPPPKVAPAVDLPSPEAPSEVA</sequence>
<organism evidence="2 3">
    <name type="scientific">Acidocella aquatica</name>
    <dbReference type="NCBI Taxonomy" id="1922313"/>
    <lineage>
        <taxon>Bacteria</taxon>
        <taxon>Pseudomonadati</taxon>
        <taxon>Pseudomonadota</taxon>
        <taxon>Alphaproteobacteria</taxon>
        <taxon>Acetobacterales</taxon>
        <taxon>Acidocellaceae</taxon>
        <taxon>Acidocella</taxon>
    </lineage>
</organism>
<dbReference type="Gene3D" id="1.10.357.10">
    <property type="entry name" value="Tetracycline Repressor, domain 2"/>
    <property type="match status" value="1"/>
</dbReference>